<dbReference type="PANTHER" id="PTHR44757:SF2">
    <property type="entry name" value="BIOFILM ARCHITECTURE MAINTENANCE PROTEIN MBAA"/>
    <property type="match status" value="1"/>
</dbReference>
<dbReference type="InterPro" id="IPR013767">
    <property type="entry name" value="PAS_fold"/>
</dbReference>
<dbReference type="SMART" id="SM00091">
    <property type="entry name" value="PAS"/>
    <property type="match status" value="1"/>
</dbReference>
<dbReference type="InterPro" id="IPR000160">
    <property type="entry name" value="GGDEF_dom"/>
</dbReference>
<gene>
    <name evidence="6" type="ORF">EK386_07855</name>
</gene>
<dbReference type="SMART" id="SM00052">
    <property type="entry name" value="EAL"/>
    <property type="match status" value="1"/>
</dbReference>
<feature type="domain" description="PAC" evidence="3">
    <location>
        <begin position="347"/>
        <end position="399"/>
    </location>
</feature>
<dbReference type="Gene3D" id="3.20.20.450">
    <property type="entry name" value="EAL domain"/>
    <property type="match status" value="1"/>
</dbReference>
<dbReference type="InterPro" id="IPR001633">
    <property type="entry name" value="EAL_dom"/>
</dbReference>
<dbReference type="FunFam" id="3.30.70.270:FF:000001">
    <property type="entry name" value="Diguanylate cyclase domain protein"/>
    <property type="match status" value="1"/>
</dbReference>
<dbReference type="InterPro" id="IPR000014">
    <property type="entry name" value="PAS"/>
</dbReference>
<dbReference type="InterPro" id="IPR052155">
    <property type="entry name" value="Biofilm_reg_signaling"/>
</dbReference>
<dbReference type="Gene3D" id="3.30.70.270">
    <property type="match status" value="1"/>
</dbReference>
<dbReference type="AlphaFoldDB" id="A0A432LCZ0"/>
<reference evidence="6 7" key="1">
    <citation type="submission" date="2018-12" db="EMBL/GenBank/DDBJ databases">
        <title>Lysinibacillus antri sp. nov., isolated from a cave soil.</title>
        <authorList>
            <person name="Narsing Rao M.P."/>
            <person name="Zhang H."/>
            <person name="Dong Z.-Y."/>
            <person name="Niu X.-K."/>
            <person name="Zhang K."/>
            <person name="Fang B.-Z."/>
            <person name="Kang Y.-Q."/>
            <person name="Xiao M."/>
            <person name="Li W.-J."/>
        </authorList>
    </citation>
    <scope>NUCLEOTIDE SEQUENCE [LARGE SCALE GENOMIC DNA]</scope>
    <source>
        <strain evidence="6 7">SYSU K30002</strain>
    </source>
</reference>
<feature type="domain" description="EAL" evidence="4">
    <location>
        <begin position="569"/>
        <end position="820"/>
    </location>
</feature>
<keyword evidence="1" id="KW-0812">Transmembrane</keyword>
<dbReference type="PROSITE" id="PS50113">
    <property type="entry name" value="PAC"/>
    <property type="match status" value="1"/>
</dbReference>
<keyword evidence="1" id="KW-1133">Transmembrane helix</keyword>
<evidence type="ECO:0000259" key="5">
    <source>
        <dbReference type="PROSITE" id="PS50887"/>
    </source>
</evidence>
<evidence type="ECO:0000313" key="7">
    <source>
        <dbReference type="Proteomes" id="UP000287910"/>
    </source>
</evidence>
<evidence type="ECO:0000259" key="2">
    <source>
        <dbReference type="PROSITE" id="PS50112"/>
    </source>
</evidence>
<dbReference type="PROSITE" id="PS50887">
    <property type="entry name" value="GGDEF"/>
    <property type="match status" value="1"/>
</dbReference>
<dbReference type="Pfam" id="PF00989">
    <property type="entry name" value="PAS"/>
    <property type="match status" value="1"/>
</dbReference>
<dbReference type="CDD" id="cd01949">
    <property type="entry name" value="GGDEF"/>
    <property type="match status" value="1"/>
</dbReference>
<keyword evidence="1" id="KW-0472">Membrane</keyword>
<name>A0A432LCZ0_9BACI</name>
<dbReference type="Gene3D" id="3.30.450.20">
    <property type="entry name" value="PAS domain"/>
    <property type="match status" value="1"/>
</dbReference>
<dbReference type="PROSITE" id="PS50883">
    <property type="entry name" value="EAL"/>
    <property type="match status" value="1"/>
</dbReference>
<feature type="transmembrane region" description="Helical" evidence="1">
    <location>
        <begin position="206"/>
        <end position="224"/>
    </location>
</feature>
<evidence type="ECO:0000256" key="1">
    <source>
        <dbReference type="SAM" id="Phobius"/>
    </source>
</evidence>
<dbReference type="SMART" id="SM00267">
    <property type="entry name" value="GGDEF"/>
    <property type="match status" value="1"/>
</dbReference>
<dbReference type="NCBIfam" id="TIGR00229">
    <property type="entry name" value="sensory_box"/>
    <property type="match status" value="1"/>
</dbReference>
<feature type="domain" description="GGDEF" evidence="5">
    <location>
        <begin position="427"/>
        <end position="560"/>
    </location>
</feature>
<organism evidence="6 7">
    <name type="scientific">Lysinibacillus antri</name>
    <dbReference type="NCBI Taxonomy" id="2498145"/>
    <lineage>
        <taxon>Bacteria</taxon>
        <taxon>Bacillati</taxon>
        <taxon>Bacillota</taxon>
        <taxon>Bacilli</taxon>
        <taxon>Bacillales</taxon>
        <taxon>Bacillaceae</taxon>
        <taxon>Lysinibacillus</taxon>
    </lineage>
</organism>
<dbReference type="NCBIfam" id="TIGR00254">
    <property type="entry name" value="GGDEF"/>
    <property type="match status" value="1"/>
</dbReference>
<dbReference type="FunFam" id="3.20.20.450:FF:000001">
    <property type="entry name" value="Cyclic di-GMP phosphodiesterase yahA"/>
    <property type="match status" value="1"/>
</dbReference>
<dbReference type="Pfam" id="PF00990">
    <property type="entry name" value="GGDEF"/>
    <property type="match status" value="1"/>
</dbReference>
<dbReference type="InterPro" id="IPR043128">
    <property type="entry name" value="Rev_trsase/Diguanyl_cyclase"/>
</dbReference>
<dbReference type="CDD" id="cd01948">
    <property type="entry name" value="EAL"/>
    <property type="match status" value="1"/>
</dbReference>
<sequence>MFNPKLKVLFKNFILELWCILMSMKLKIYLLTTSLVLFTAIILIILSVNSLWSHIEEEKFQEVSSLALLLDENIEGTYDDLVKKNGENGVTTEALNAELQPFIDKITTAYPGYGTGYYVKELNSIVAFGPNFNKDGLKDISADSSARIVYKTKEPYQFQNYSQTRDGIVLANIRPIIRDGEVIGHVWGNVLVEDMNSLFITELKKGIGLLIIIMLIALLGSNLITRQYIRNLKNFRERVKSIDLNQQQAPKFAAELMEVYDEVVSSRVALIESEQRFRDVANAFEEFVWETDTKGNYLYLSERATNILGYEPHELIGRNTVEDVIKEDQELIRKTLEIHSKGKTGFRNLEYRKMTKSGNVVYLSTNCVPIFNSNQEFIGFRGAARDISTKKKAEQRIQYLAHYDYLTNLPNRASLEKEINKLIEQDKPFAILFIDVDHFKTINDSLGHTMGDDLLRIIGERLIESIQQTDQVYRFGGDEFIIVMQNFQHADEIKIRTQKIVNNMAKPLLLNDQPLFTSISVGISKYPTHGNDYEALIKNADMAMYTAKENGRKQYIIYADEFGENVYEKFEITNDFYDALDKEQFKLNYQPQVDLHSGKIVGVEALIRWQHPTKGVISPAKFIPVAEETGLIIPLGSWILRKACLDRKQWLEAGIQDIRVAVNISMKQFQQENFVETVLSILEETGLDPTYLELEITESIAMNKHQDVIKKLTLLREKQIYVSIDDFGTGYSSLSYLKELPINQLKVDQSFVQGIDHGNYQILQSIITLAQAMQLSVVAEGVETEKQAQRLKEFKCSIAQGYLYYKPMPVEDLLPVLKSI</sequence>
<dbReference type="EMBL" id="RYYR01000008">
    <property type="protein sequence ID" value="RUL54033.1"/>
    <property type="molecule type" value="Genomic_DNA"/>
</dbReference>
<dbReference type="InterPro" id="IPR000700">
    <property type="entry name" value="PAS-assoc_C"/>
</dbReference>
<dbReference type="InterPro" id="IPR035965">
    <property type="entry name" value="PAS-like_dom_sf"/>
</dbReference>
<dbReference type="Pfam" id="PF00563">
    <property type="entry name" value="EAL"/>
    <property type="match status" value="1"/>
</dbReference>
<feature type="transmembrane region" description="Helical" evidence="1">
    <location>
        <begin position="28"/>
        <end position="52"/>
    </location>
</feature>
<evidence type="ECO:0000259" key="4">
    <source>
        <dbReference type="PROSITE" id="PS50883"/>
    </source>
</evidence>
<dbReference type="SUPFAM" id="SSF55073">
    <property type="entry name" value="Nucleotide cyclase"/>
    <property type="match status" value="1"/>
</dbReference>
<protein>
    <submittedName>
        <fullName evidence="6">EAL domain-containing protein</fullName>
    </submittedName>
</protein>
<keyword evidence="7" id="KW-1185">Reference proteome</keyword>
<feature type="domain" description="PAS" evidence="2">
    <location>
        <begin position="273"/>
        <end position="343"/>
    </location>
</feature>
<accession>A0A432LCZ0</accession>
<dbReference type="InterPro" id="IPR035919">
    <property type="entry name" value="EAL_sf"/>
</dbReference>
<dbReference type="InterPro" id="IPR029787">
    <property type="entry name" value="Nucleotide_cyclase"/>
</dbReference>
<dbReference type="Proteomes" id="UP000287910">
    <property type="component" value="Unassembled WGS sequence"/>
</dbReference>
<dbReference type="PANTHER" id="PTHR44757">
    <property type="entry name" value="DIGUANYLATE CYCLASE DGCP"/>
    <property type="match status" value="1"/>
</dbReference>
<dbReference type="SUPFAM" id="SSF141868">
    <property type="entry name" value="EAL domain-like"/>
    <property type="match status" value="1"/>
</dbReference>
<dbReference type="PROSITE" id="PS50112">
    <property type="entry name" value="PAS"/>
    <property type="match status" value="1"/>
</dbReference>
<comment type="caution">
    <text evidence="6">The sequence shown here is derived from an EMBL/GenBank/DDBJ whole genome shotgun (WGS) entry which is preliminary data.</text>
</comment>
<evidence type="ECO:0000313" key="6">
    <source>
        <dbReference type="EMBL" id="RUL54033.1"/>
    </source>
</evidence>
<dbReference type="SUPFAM" id="SSF55785">
    <property type="entry name" value="PYP-like sensor domain (PAS domain)"/>
    <property type="match status" value="1"/>
</dbReference>
<dbReference type="CDD" id="cd00130">
    <property type="entry name" value="PAS"/>
    <property type="match status" value="1"/>
</dbReference>
<proteinExistence type="predicted"/>
<evidence type="ECO:0000259" key="3">
    <source>
        <dbReference type="PROSITE" id="PS50113"/>
    </source>
</evidence>